<dbReference type="Pfam" id="PF00202">
    <property type="entry name" value="Aminotran_3"/>
    <property type="match status" value="1"/>
</dbReference>
<comment type="caution">
    <text evidence="7">The sequence shown here is derived from an EMBL/GenBank/DDBJ whole genome shotgun (WGS) entry which is preliminary data.</text>
</comment>
<dbReference type="PANTHER" id="PTHR43094:SF1">
    <property type="entry name" value="AMINOTRANSFERASE CLASS-III"/>
    <property type="match status" value="1"/>
</dbReference>
<evidence type="ECO:0000256" key="2">
    <source>
        <dbReference type="ARBA" id="ARBA00008954"/>
    </source>
</evidence>
<dbReference type="STRING" id="1747903.ASR47_101686"/>
<protein>
    <submittedName>
        <fullName evidence="7">Putrescine aminotransferase</fullName>
        <ecNumber evidence="7">2.6.1.-</ecNumber>
    </submittedName>
</protein>
<evidence type="ECO:0000313" key="7">
    <source>
        <dbReference type="EMBL" id="OBV40462.1"/>
    </source>
</evidence>
<dbReference type="OrthoDB" id="3398487at2"/>
<dbReference type="PIRSF" id="PIRSF000521">
    <property type="entry name" value="Transaminase_4ab_Lys_Orn"/>
    <property type="match status" value="1"/>
</dbReference>
<evidence type="ECO:0000256" key="5">
    <source>
        <dbReference type="ARBA" id="ARBA00022898"/>
    </source>
</evidence>
<organism evidence="7 8">
    <name type="scientific">Janthinobacterium psychrotolerans</name>
    <dbReference type="NCBI Taxonomy" id="1747903"/>
    <lineage>
        <taxon>Bacteria</taxon>
        <taxon>Pseudomonadati</taxon>
        <taxon>Pseudomonadota</taxon>
        <taxon>Betaproteobacteria</taxon>
        <taxon>Burkholderiales</taxon>
        <taxon>Oxalobacteraceae</taxon>
        <taxon>Janthinobacterium</taxon>
    </lineage>
</organism>
<comment type="similarity">
    <text evidence="2 6">Belongs to the class-III pyridoxal-phosphate-dependent aminotransferase family.</text>
</comment>
<evidence type="ECO:0000256" key="1">
    <source>
        <dbReference type="ARBA" id="ARBA00001933"/>
    </source>
</evidence>
<name>A0A1A7C426_9BURK</name>
<dbReference type="GO" id="GO:0030170">
    <property type="term" value="F:pyridoxal phosphate binding"/>
    <property type="evidence" value="ECO:0007669"/>
    <property type="project" value="InterPro"/>
</dbReference>
<dbReference type="EC" id="2.6.1.-" evidence="7"/>
<dbReference type="InterPro" id="IPR015424">
    <property type="entry name" value="PyrdxlP-dep_Trfase"/>
</dbReference>
<dbReference type="NCBIfam" id="NF005682">
    <property type="entry name" value="PRK07480.1"/>
    <property type="match status" value="1"/>
</dbReference>
<dbReference type="Gene3D" id="3.90.1150.10">
    <property type="entry name" value="Aspartate Aminotransferase, domain 1"/>
    <property type="match status" value="1"/>
</dbReference>
<dbReference type="Gene3D" id="3.40.640.10">
    <property type="entry name" value="Type I PLP-dependent aspartate aminotransferase-like (Major domain)"/>
    <property type="match status" value="1"/>
</dbReference>
<keyword evidence="4 7" id="KW-0808">Transferase</keyword>
<dbReference type="EMBL" id="LOCQ01000047">
    <property type="protein sequence ID" value="OBV40462.1"/>
    <property type="molecule type" value="Genomic_DNA"/>
</dbReference>
<dbReference type="RefSeq" id="WP_065306968.1">
    <property type="nucleotide sequence ID" value="NZ_LOCQ01000047.1"/>
</dbReference>
<keyword evidence="5 6" id="KW-0663">Pyridoxal phosphate</keyword>
<dbReference type="Proteomes" id="UP000092713">
    <property type="component" value="Unassembled WGS sequence"/>
</dbReference>
<dbReference type="AlphaFoldDB" id="A0A1A7C426"/>
<evidence type="ECO:0000256" key="3">
    <source>
        <dbReference type="ARBA" id="ARBA00022576"/>
    </source>
</evidence>
<dbReference type="PANTHER" id="PTHR43094">
    <property type="entry name" value="AMINOTRANSFERASE"/>
    <property type="match status" value="1"/>
</dbReference>
<dbReference type="InterPro" id="IPR015421">
    <property type="entry name" value="PyrdxlP-dep_Trfase_major"/>
</dbReference>
<evidence type="ECO:0000313" key="8">
    <source>
        <dbReference type="Proteomes" id="UP000092713"/>
    </source>
</evidence>
<dbReference type="InterPro" id="IPR015422">
    <property type="entry name" value="PyrdxlP-dep_Trfase_small"/>
</dbReference>
<evidence type="ECO:0000256" key="4">
    <source>
        <dbReference type="ARBA" id="ARBA00022679"/>
    </source>
</evidence>
<proteinExistence type="inferred from homology"/>
<keyword evidence="8" id="KW-1185">Reference proteome</keyword>
<dbReference type="FunFam" id="3.40.640.10:FF:000014">
    <property type="entry name" value="Adenosylmethionine-8-amino-7-oxononanoate aminotransferase, probable"/>
    <property type="match status" value="1"/>
</dbReference>
<keyword evidence="3 7" id="KW-0032">Aminotransferase</keyword>
<gene>
    <name evidence="7" type="ORF">ASR47_101686</name>
</gene>
<dbReference type="SUPFAM" id="SSF53383">
    <property type="entry name" value="PLP-dependent transferases"/>
    <property type="match status" value="1"/>
</dbReference>
<accession>A0A1A7C426</accession>
<dbReference type="PATRIC" id="fig|1747903.4.peg.4097"/>
<dbReference type="InterPro" id="IPR005814">
    <property type="entry name" value="Aminotrans_3"/>
</dbReference>
<reference evidence="7 8" key="1">
    <citation type="submission" date="2016-04" db="EMBL/GenBank/DDBJ databases">
        <title>Draft genome sequence of Janthinobacterium psychrotolerans sp. nov., isolated from freshwater sediments in Denmark.</title>
        <authorList>
            <person name="Gong X."/>
            <person name="Skrivergaard S."/>
            <person name="Korsgaard B.S."/>
            <person name="Schreiber L."/>
            <person name="Marshall I.P."/>
            <person name="Finster K."/>
            <person name="Schramm A."/>
        </authorList>
    </citation>
    <scope>NUCLEOTIDE SEQUENCE [LARGE SCALE GENOMIC DNA]</scope>
    <source>
        <strain evidence="7 8">S3-2</strain>
    </source>
</reference>
<dbReference type="InterPro" id="IPR049704">
    <property type="entry name" value="Aminotrans_3_PPA_site"/>
</dbReference>
<dbReference type="PROSITE" id="PS00600">
    <property type="entry name" value="AA_TRANSFER_CLASS_3"/>
    <property type="match status" value="1"/>
</dbReference>
<evidence type="ECO:0000256" key="6">
    <source>
        <dbReference type="RuleBase" id="RU003560"/>
    </source>
</evidence>
<sequence>MITNNNNPLAPSAALVASVAQKNAAPQVYDTAAIQKADSAHYLHPFTDFQDLASKGARVMVRGEGVYLWDSQGKKIVDGMSGLWCVNVGYGRTSISQAVYRQMETLPFYNSFFGTTNVPAVQLAAKLAQISPPQFQHVFFTSSGSEANDTNLRMVRRYWDLLGYKERHTIISRHNAYHGSTVAGASLGGMDGMHAQGGLPIPGIVHIGQPNYLEAGHGLTPEEFGLKAAGWLEEKILEVGPDKVAAFIGEPVQGAGGVIIPPSTYWPEIQRICDKYGILLIADEVICGFGRLGRWFGSELFGIRPDLITFAKGVTSGYVPLGGVMVGERVAKVLIEQGGEFTHGYTYSGHPVACAAALENIRIIEEEGLVNKVAEDTGPYLKQRFASLGEHPLVGYADSCGLVAGLNLVRKKGATVHENELFDEEQGVGMICRGHMFDNGVIMRAVGERMIVAPPLVMTRAQIDEMTDLIRLCLDKTHADVKAKGWV</sequence>
<dbReference type="GO" id="GO:0008483">
    <property type="term" value="F:transaminase activity"/>
    <property type="evidence" value="ECO:0007669"/>
    <property type="project" value="UniProtKB-KW"/>
</dbReference>
<dbReference type="GO" id="GO:0005829">
    <property type="term" value="C:cytosol"/>
    <property type="evidence" value="ECO:0007669"/>
    <property type="project" value="TreeGrafter"/>
</dbReference>
<dbReference type="CDD" id="cd00610">
    <property type="entry name" value="OAT_like"/>
    <property type="match status" value="1"/>
</dbReference>
<comment type="cofactor">
    <cofactor evidence="1">
        <name>pyridoxal 5'-phosphate</name>
        <dbReference type="ChEBI" id="CHEBI:597326"/>
    </cofactor>
</comment>